<name>A0A939DV40_9MICO</name>
<reference evidence="2" key="1">
    <citation type="submission" date="2020-12" db="EMBL/GenBank/DDBJ databases">
        <title>PHA producing bacteria isolated from mangrove.</title>
        <authorList>
            <person name="Zheng W."/>
            <person name="Yu S."/>
            <person name="Huang Y."/>
        </authorList>
    </citation>
    <scope>NUCLEOTIDE SEQUENCE</scope>
    <source>
        <strain evidence="2">GN8-5</strain>
    </source>
</reference>
<dbReference type="Proteomes" id="UP000664385">
    <property type="component" value="Unassembled WGS sequence"/>
</dbReference>
<keyword evidence="1" id="KW-1133">Transmembrane helix</keyword>
<sequence>MSTLPVANTLTSVLVPIGWAGAVFAIVCAIVVLYAVARGAAGLTGGAIGVWFVGALLSVASSFASQWTPMIIAGGALAAALVAGGMVRMLTLPRPVTAKPAASVVPTAASSQVAKSQTVTIKTQSIKTQSIKTQPAAA</sequence>
<organism evidence="2 3">
    <name type="scientific">Microbacterium esteraromaticum</name>
    <dbReference type="NCBI Taxonomy" id="57043"/>
    <lineage>
        <taxon>Bacteria</taxon>
        <taxon>Bacillati</taxon>
        <taxon>Actinomycetota</taxon>
        <taxon>Actinomycetes</taxon>
        <taxon>Micrococcales</taxon>
        <taxon>Microbacteriaceae</taxon>
        <taxon>Microbacterium</taxon>
    </lineage>
</organism>
<keyword evidence="1" id="KW-0472">Membrane</keyword>
<feature type="transmembrane region" description="Helical" evidence="1">
    <location>
        <begin position="12"/>
        <end position="36"/>
    </location>
</feature>
<dbReference type="EMBL" id="JAEMWU010000001">
    <property type="protein sequence ID" value="MBN8204628.1"/>
    <property type="molecule type" value="Genomic_DNA"/>
</dbReference>
<accession>A0A939DV40</accession>
<dbReference type="AlphaFoldDB" id="A0A939DV40"/>
<protein>
    <recommendedName>
        <fullName evidence="4">Transmembrane protein</fullName>
    </recommendedName>
</protein>
<feature type="transmembrane region" description="Helical" evidence="1">
    <location>
        <begin position="70"/>
        <end position="90"/>
    </location>
</feature>
<evidence type="ECO:0000313" key="2">
    <source>
        <dbReference type="EMBL" id="MBN8204628.1"/>
    </source>
</evidence>
<evidence type="ECO:0000313" key="3">
    <source>
        <dbReference type="Proteomes" id="UP000664385"/>
    </source>
</evidence>
<keyword evidence="1" id="KW-0812">Transmembrane</keyword>
<gene>
    <name evidence="2" type="ORF">JF543_01495</name>
</gene>
<feature type="transmembrane region" description="Helical" evidence="1">
    <location>
        <begin position="43"/>
        <end position="64"/>
    </location>
</feature>
<proteinExistence type="predicted"/>
<evidence type="ECO:0008006" key="4">
    <source>
        <dbReference type="Google" id="ProtNLM"/>
    </source>
</evidence>
<evidence type="ECO:0000256" key="1">
    <source>
        <dbReference type="SAM" id="Phobius"/>
    </source>
</evidence>
<comment type="caution">
    <text evidence="2">The sequence shown here is derived from an EMBL/GenBank/DDBJ whole genome shotgun (WGS) entry which is preliminary data.</text>
</comment>